<gene>
    <name evidence="2" type="ORF">E2L03_13195</name>
</gene>
<proteinExistence type="predicted"/>
<reference evidence="2 3" key="1">
    <citation type="submission" date="2019-03" db="EMBL/GenBank/DDBJ databases">
        <authorList>
            <person name="Liu G."/>
        </authorList>
    </citation>
    <scope>NUCLEOTIDE SEQUENCE [LARGE SCALE GENOMIC DNA]</scope>
    <source>
        <strain evidence="2 3">DSM 19099</strain>
    </source>
</reference>
<evidence type="ECO:0000256" key="1">
    <source>
        <dbReference type="SAM" id="MobiDB-lite"/>
    </source>
</evidence>
<evidence type="ECO:0000313" key="3">
    <source>
        <dbReference type="Proteomes" id="UP000298210"/>
    </source>
</evidence>
<dbReference type="EMBL" id="SNUX01000003">
    <property type="protein sequence ID" value="TES48084.1"/>
    <property type="molecule type" value="Genomic_DNA"/>
</dbReference>
<evidence type="ECO:0000313" key="2">
    <source>
        <dbReference type="EMBL" id="TES48084.1"/>
    </source>
</evidence>
<dbReference type="Proteomes" id="UP000298210">
    <property type="component" value="Unassembled WGS sequence"/>
</dbReference>
<dbReference type="InterPro" id="IPR009660">
    <property type="entry name" value="Phage_A500_Gp15"/>
</dbReference>
<dbReference type="AlphaFoldDB" id="A0A4Y7WIL4"/>
<accession>A0A4Y7WIL4</accession>
<dbReference type="RefSeq" id="WP_134259367.1">
    <property type="nucleotide sequence ID" value="NZ_LDIM01000014.1"/>
</dbReference>
<sequence length="184" mass="21240">MFSLAYSLTDEIEIGEQSYKLDMSFDNIIRLIDMIGDTELDDDIKVETGLEMLIGTSLELDLSTKSKVFHQIFEKAVAQKELKPSLDRQGNPMPESESAKVYSLSQDAEYIYASFMQDYGIDLFEQQGKMHWNKFKALLSGLRNDTKFKEVIQIRTSELPKGKGTEKERQRMSELKKAYELKEE</sequence>
<protein>
    <recommendedName>
        <fullName evidence="4">Bacteriophage Gp15 protein</fullName>
    </recommendedName>
</protein>
<dbReference type="Pfam" id="PF06854">
    <property type="entry name" value="Phage_Gp15"/>
    <property type="match status" value="1"/>
</dbReference>
<name>A0A4Y7WIL4_9BACI</name>
<evidence type="ECO:0008006" key="4">
    <source>
        <dbReference type="Google" id="ProtNLM"/>
    </source>
</evidence>
<comment type="caution">
    <text evidence="2">The sequence shown here is derived from an EMBL/GenBank/DDBJ whole genome shotgun (WGS) entry which is preliminary data.</text>
</comment>
<organism evidence="2 3">
    <name type="scientific">Shouchella lehensis</name>
    <dbReference type="NCBI Taxonomy" id="300825"/>
    <lineage>
        <taxon>Bacteria</taxon>
        <taxon>Bacillati</taxon>
        <taxon>Bacillota</taxon>
        <taxon>Bacilli</taxon>
        <taxon>Bacillales</taxon>
        <taxon>Bacillaceae</taxon>
        <taxon>Shouchella</taxon>
    </lineage>
</organism>
<feature type="region of interest" description="Disordered" evidence="1">
    <location>
        <begin position="159"/>
        <end position="184"/>
    </location>
</feature>